<keyword evidence="1" id="KW-1133">Transmembrane helix</keyword>
<dbReference type="VEuPathDB" id="FungiDB:DEHA2D02794g"/>
<dbReference type="eggNOG" id="ENOG502T187">
    <property type="taxonomic scope" value="Eukaryota"/>
</dbReference>
<keyword evidence="1" id="KW-0812">Transmembrane</keyword>
<dbReference type="SUPFAM" id="SSF52833">
    <property type="entry name" value="Thioredoxin-like"/>
    <property type="match status" value="1"/>
</dbReference>
<dbReference type="KEGG" id="dha:DEHA2D02794g"/>
<dbReference type="AlphaFoldDB" id="Q6BT82"/>
<dbReference type="EMBL" id="CR382136">
    <property type="protein sequence ID" value="CAG86723.2"/>
    <property type="molecule type" value="Genomic_DNA"/>
</dbReference>
<evidence type="ECO:0000313" key="3">
    <source>
        <dbReference type="Proteomes" id="UP000000599"/>
    </source>
</evidence>
<keyword evidence="3" id="KW-1185">Reference proteome</keyword>
<dbReference type="Proteomes" id="UP000000599">
    <property type="component" value="Chromosome D"/>
</dbReference>
<name>Q6BT82_DEBHA</name>
<dbReference type="PROSITE" id="PS51354">
    <property type="entry name" value="GLUTAREDOXIN_2"/>
    <property type="match status" value="1"/>
</dbReference>
<dbReference type="GeneID" id="2900879"/>
<dbReference type="Gene3D" id="3.40.30.10">
    <property type="entry name" value="Glutaredoxin"/>
    <property type="match status" value="1"/>
</dbReference>
<dbReference type="OrthoDB" id="4026741at2759"/>
<dbReference type="RefSeq" id="XP_458588.2">
    <property type="nucleotide sequence ID" value="XM_458588.1"/>
</dbReference>
<dbReference type="InParanoid" id="Q6BT82"/>
<dbReference type="HOGENOM" id="CLU_918645_0_0_1"/>
<sequence length="288" mass="32838">MMQSQRRHSDGKEFDSDIERLIRDDEPEKKKRYLVAHSMLLLIPILMIVLVFLGMKGACGYKSEMSSTDQFKVEQAELMHRLYHQKSQEEETTYMPSMRWNRKGPTATSDVGLLDLGSLSESKTVSEEILKLDDHIKQSNKPSATAIESNTINVAFDLKEMMSISPVTILLDDNVTSSPEKNKFLEILFKSLSINPEPKVVNLSKHPHHTEIVDYLHNYAKHEYGTSDDEVFEDDEDEDEQSSPAKEIPRLFVGGLPVGRFNDIIDEYKNNELIAHLRESGKGLINVN</sequence>
<proteinExistence type="predicted"/>
<evidence type="ECO:0000313" key="2">
    <source>
        <dbReference type="EMBL" id="CAG86723.2"/>
    </source>
</evidence>
<protein>
    <submittedName>
        <fullName evidence="2">DEHA2D02794p</fullName>
    </submittedName>
</protein>
<accession>Q6BT82</accession>
<dbReference type="OMA" id="NYAKHEY"/>
<feature type="transmembrane region" description="Helical" evidence="1">
    <location>
        <begin position="33"/>
        <end position="55"/>
    </location>
</feature>
<keyword evidence="1" id="KW-0472">Membrane</keyword>
<gene>
    <name evidence="2" type="ordered locus">DEHA2D02794g</name>
</gene>
<dbReference type="InterPro" id="IPR036249">
    <property type="entry name" value="Thioredoxin-like_sf"/>
</dbReference>
<evidence type="ECO:0000256" key="1">
    <source>
        <dbReference type="SAM" id="Phobius"/>
    </source>
</evidence>
<reference evidence="2 3" key="1">
    <citation type="journal article" date="2004" name="Nature">
        <title>Genome evolution in yeasts.</title>
        <authorList>
            <consortium name="Genolevures"/>
            <person name="Dujon B."/>
            <person name="Sherman D."/>
            <person name="Fischer G."/>
            <person name="Durrens P."/>
            <person name="Casaregola S."/>
            <person name="Lafontaine I."/>
            <person name="de Montigny J."/>
            <person name="Marck C."/>
            <person name="Neuveglise C."/>
            <person name="Talla E."/>
            <person name="Goffard N."/>
            <person name="Frangeul L."/>
            <person name="Aigle M."/>
            <person name="Anthouard V."/>
            <person name="Babour A."/>
            <person name="Barbe V."/>
            <person name="Barnay S."/>
            <person name="Blanchin S."/>
            <person name="Beckerich J.M."/>
            <person name="Beyne E."/>
            <person name="Bleykasten C."/>
            <person name="Boisrame A."/>
            <person name="Boyer J."/>
            <person name="Cattolico L."/>
            <person name="Confanioleri F."/>
            <person name="de Daruvar A."/>
            <person name="Despons L."/>
            <person name="Fabre E."/>
            <person name="Fairhead C."/>
            <person name="Ferry-Dumazet H."/>
            <person name="Groppi A."/>
            <person name="Hantraye F."/>
            <person name="Hennequin C."/>
            <person name="Jauniaux N."/>
            <person name="Joyet P."/>
            <person name="Kachouri R."/>
            <person name="Kerrest A."/>
            <person name="Koszul R."/>
            <person name="Lemaire M."/>
            <person name="Lesur I."/>
            <person name="Ma L."/>
            <person name="Muller H."/>
            <person name="Nicaud J.M."/>
            <person name="Nikolski M."/>
            <person name="Oztas S."/>
            <person name="Ozier-Kalogeropoulos O."/>
            <person name="Pellenz S."/>
            <person name="Potier S."/>
            <person name="Richard G.F."/>
            <person name="Straub M.L."/>
            <person name="Suleau A."/>
            <person name="Swennene D."/>
            <person name="Tekaia F."/>
            <person name="Wesolowski-Louvel M."/>
            <person name="Westhof E."/>
            <person name="Wirth B."/>
            <person name="Zeniou-Meyer M."/>
            <person name="Zivanovic I."/>
            <person name="Bolotin-Fukuhara M."/>
            <person name="Thierry A."/>
            <person name="Bouchier C."/>
            <person name="Caudron B."/>
            <person name="Scarpelli C."/>
            <person name="Gaillardin C."/>
            <person name="Weissenbach J."/>
            <person name="Wincker P."/>
            <person name="Souciet J.L."/>
        </authorList>
    </citation>
    <scope>NUCLEOTIDE SEQUENCE [LARGE SCALE GENOMIC DNA]</scope>
    <source>
        <strain evidence="3">ATCC 36239 / CBS 767 / BCRC 21394 / JCM 1990 / NBRC 0083 / IGC 2968</strain>
    </source>
</reference>
<dbReference type="STRING" id="284592.Q6BT82"/>
<organism evidence="2 3">
    <name type="scientific">Debaryomyces hansenii (strain ATCC 36239 / CBS 767 / BCRC 21394 / JCM 1990 / NBRC 0083 / IGC 2968)</name>
    <name type="common">Yeast</name>
    <name type="synonym">Torulaspora hansenii</name>
    <dbReference type="NCBI Taxonomy" id="284592"/>
    <lineage>
        <taxon>Eukaryota</taxon>
        <taxon>Fungi</taxon>
        <taxon>Dikarya</taxon>
        <taxon>Ascomycota</taxon>
        <taxon>Saccharomycotina</taxon>
        <taxon>Pichiomycetes</taxon>
        <taxon>Debaryomycetaceae</taxon>
        <taxon>Debaryomyces</taxon>
    </lineage>
</organism>